<gene>
    <name evidence="1" type="ORF">SAMN02745216_04896</name>
</gene>
<name>A0A1M6Z4G8_9BACT</name>
<dbReference type="AlphaFoldDB" id="A0A1M6Z4G8"/>
<evidence type="ECO:0000313" key="1">
    <source>
        <dbReference type="EMBL" id="SHL25277.1"/>
    </source>
</evidence>
<dbReference type="EMBL" id="FQZU01000055">
    <property type="protein sequence ID" value="SHL25277.1"/>
    <property type="molecule type" value="Genomic_DNA"/>
</dbReference>
<protein>
    <submittedName>
        <fullName evidence="1">Uncharacterized protein</fullName>
    </submittedName>
</protein>
<organism evidence="1 2">
    <name type="scientific">Desulfatibacillum alkenivorans DSM 16219</name>
    <dbReference type="NCBI Taxonomy" id="1121393"/>
    <lineage>
        <taxon>Bacteria</taxon>
        <taxon>Pseudomonadati</taxon>
        <taxon>Thermodesulfobacteriota</taxon>
        <taxon>Desulfobacteria</taxon>
        <taxon>Desulfobacterales</taxon>
        <taxon>Desulfatibacillaceae</taxon>
        <taxon>Desulfatibacillum</taxon>
    </lineage>
</organism>
<keyword evidence="2" id="KW-1185">Reference proteome</keyword>
<dbReference type="RefSeq" id="WP_073478876.1">
    <property type="nucleotide sequence ID" value="NZ_FQZU01000055.1"/>
</dbReference>
<dbReference type="STRING" id="1121393.SAMN02745216_04896"/>
<reference evidence="2" key="1">
    <citation type="submission" date="2016-11" db="EMBL/GenBank/DDBJ databases">
        <authorList>
            <person name="Varghese N."/>
            <person name="Submissions S."/>
        </authorList>
    </citation>
    <scope>NUCLEOTIDE SEQUENCE [LARGE SCALE GENOMIC DNA]</scope>
    <source>
        <strain evidence="2">DSM 16219</strain>
    </source>
</reference>
<accession>A0A1M6Z4G8</accession>
<sequence>MQSYQPFLIADFSTGLELGKEPWLLPKDAFTTMNDALIHRGVLEKRKGYAPFASTGQGLAITGIFHLKDAQGARIQLVADQSYLYESDSSGLTPVSHSQRGANPVWTGSASSFIHWANWQGRVFMTNNQPVLGETTAGDGTGLDGIQVYDGSVFEALRPDLSGSGDYVDQCALIMVHKERLILFSTLENGAMHLQRARWCKPGDPEDWTNDGFVDAPTGEMIRGAAYIRDEIAVWFEQSVWLLRYTGDADLPFRWEKVSSVDGCDAPFSTASFQDKSLALGKAGPVLTDGLDACRVDEKIPNLALGFDQDHMDVCFGMVLEDQSQYWLLFPFAGSESADRVLVLNYDNWTWSIYNLAFNCLGYHTLDQSIIWLASPPNPVKDMSGVSWSACSEKWVSNAAQAGYPLVLAGDREGRVFQVNHTTSDGDGAAIGFEVVSGRWNPYREQGVKARLGRVDFLLETGSNQTLNVDFFKDASQTAYLTRQLSFDREGEKAWVRLYSGATGSFHRIRLYQNAAGQNIRIHAITPWFKPAGRVVS</sequence>
<dbReference type="Proteomes" id="UP000183994">
    <property type="component" value="Unassembled WGS sequence"/>
</dbReference>
<proteinExistence type="predicted"/>
<evidence type="ECO:0000313" key="2">
    <source>
        <dbReference type="Proteomes" id="UP000183994"/>
    </source>
</evidence>
<dbReference type="OrthoDB" id="2531708at2"/>